<accession>W4P784</accession>
<proteinExistence type="predicted"/>
<evidence type="ECO:0000256" key="1">
    <source>
        <dbReference type="SAM" id="SignalP"/>
    </source>
</evidence>
<comment type="caution">
    <text evidence="2">The sequence shown here is derived from an EMBL/GenBank/DDBJ whole genome shotgun (WGS) entry which is preliminary data.</text>
</comment>
<reference evidence="2 3" key="1">
    <citation type="journal article" date="2014" name="Genome Announc.">
        <title>Draft Genome Sequences of Three Strains of Bacteroides pyogenes Isolated from a Cat and Swine.</title>
        <authorList>
            <person name="Sakamoto M."/>
            <person name="Oshima K."/>
            <person name="Suda W."/>
            <person name="Kitamura K."/>
            <person name="Iida T."/>
            <person name="Hattori M."/>
            <person name="Ohkuma M."/>
        </authorList>
    </citation>
    <scope>NUCLEOTIDE SEQUENCE [LARGE SCALE GENOMIC DNA]</scope>
    <source>
        <strain evidence="2 3">JCM 6292</strain>
    </source>
</reference>
<name>W4P784_9BACE</name>
<protein>
    <submittedName>
        <fullName evidence="2">Uncharacterized protein</fullName>
    </submittedName>
</protein>
<sequence length="165" mass="18467">MNKKKFFLLVFLLCLLFPKFSMAQFDLVHTNLTGLSTGKQDIEDSIFFSMRWSAHLPVQYNPFNPWGDAKLKDLTLAPDIRYWMREAYAGGCCFGCTISFPCIMPEVFSGTVTGMRGLHETEVFPQDGPAPFRGDGTSSSNSEVVLYRPIGKIFSASTAGKRMRA</sequence>
<feature type="chain" id="PRO_5004847368" evidence="1">
    <location>
        <begin position="24"/>
        <end position="165"/>
    </location>
</feature>
<dbReference type="InterPro" id="IPR021958">
    <property type="entry name" value="DUF3575"/>
</dbReference>
<dbReference type="Proteomes" id="UP000018861">
    <property type="component" value="Unassembled WGS sequence"/>
</dbReference>
<organism evidence="2 3">
    <name type="scientific">Bacteroides pyogenes JCM 6292</name>
    <dbReference type="NCBI Taxonomy" id="1235809"/>
    <lineage>
        <taxon>Bacteria</taxon>
        <taxon>Pseudomonadati</taxon>
        <taxon>Bacteroidota</taxon>
        <taxon>Bacteroidia</taxon>
        <taxon>Bacteroidales</taxon>
        <taxon>Bacteroidaceae</taxon>
        <taxon>Bacteroides</taxon>
    </lineage>
</organism>
<dbReference type="Pfam" id="PF12099">
    <property type="entry name" value="DUF3575"/>
    <property type="match status" value="1"/>
</dbReference>
<dbReference type="EMBL" id="BAIQ01000018">
    <property type="protein sequence ID" value="GAE15590.1"/>
    <property type="molecule type" value="Genomic_DNA"/>
</dbReference>
<feature type="signal peptide" evidence="1">
    <location>
        <begin position="1"/>
        <end position="23"/>
    </location>
</feature>
<gene>
    <name evidence="2" type="ORF">JCM6292_1887</name>
</gene>
<keyword evidence="1" id="KW-0732">Signal</keyword>
<evidence type="ECO:0000313" key="3">
    <source>
        <dbReference type="Proteomes" id="UP000018861"/>
    </source>
</evidence>
<dbReference type="AlphaFoldDB" id="W4P784"/>
<evidence type="ECO:0000313" key="2">
    <source>
        <dbReference type="EMBL" id="GAE15590.1"/>
    </source>
</evidence>